<dbReference type="Gene3D" id="3.30.497.10">
    <property type="entry name" value="Antithrombin, subunit I, domain 2"/>
    <property type="match status" value="1"/>
</dbReference>
<evidence type="ECO:0000313" key="4">
    <source>
        <dbReference type="Proteomes" id="UP000887578"/>
    </source>
</evidence>
<sequence>MSLKSEIKFSTKFLNLLYSPDKPTIYAPSILLNSLAMIFAGCDGITAEEIAEIIGKEKNCHEIIEYYSNLIHYCKTVDDGLNWEEEYIKSRQVCYKLLLSNRLFVSNKKILSSKWKKIMDEKFDSEFESVDFDNKVEAVDKMNNFVKEKTEGHISKIVDENDINPPLTVLFLINALCFQGFWMEEFDDPKLQNFYSKNGNIREIEMITKDAHMKGWNLTEGEDWQCLGIPFKTYQSWFHILLPNKNVDLKDLIDKLDYTFIQKCIKTQKVDKVIATIPAFHIESDIDLKEILQKMGLTNAFKGQTDAHGINKIFEDDRVFISKAIHKAGMKVRKLL</sequence>
<dbReference type="Proteomes" id="UP000887578">
    <property type="component" value="Unplaced"/>
</dbReference>
<dbReference type="AlphaFoldDB" id="A0A914Q1W8"/>
<dbReference type="InterPro" id="IPR042178">
    <property type="entry name" value="Serpin_sf_1"/>
</dbReference>
<dbReference type="SUPFAM" id="SSF56574">
    <property type="entry name" value="Serpins"/>
    <property type="match status" value="1"/>
</dbReference>
<accession>A0A914Q1W8</accession>
<proteinExistence type="inferred from homology"/>
<dbReference type="InterPro" id="IPR042185">
    <property type="entry name" value="Serpin_sf_2"/>
</dbReference>
<dbReference type="GO" id="GO:0004867">
    <property type="term" value="F:serine-type endopeptidase inhibitor activity"/>
    <property type="evidence" value="ECO:0007669"/>
    <property type="project" value="InterPro"/>
</dbReference>
<dbReference type="PANTHER" id="PTHR11461:SF211">
    <property type="entry name" value="GH10112P-RELATED"/>
    <property type="match status" value="1"/>
</dbReference>
<dbReference type="WBParaSite" id="PDA_v2.g21117.t1">
    <property type="protein sequence ID" value="PDA_v2.g21117.t1"/>
    <property type="gene ID" value="PDA_v2.g21117"/>
</dbReference>
<dbReference type="SMART" id="SM00093">
    <property type="entry name" value="SERPIN"/>
    <property type="match status" value="1"/>
</dbReference>
<evidence type="ECO:0000313" key="5">
    <source>
        <dbReference type="WBParaSite" id="PDA_v2.g21117.t1"/>
    </source>
</evidence>
<protein>
    <submittedName>
        <fullName evidence="5">Serpin domain-containing protein</fullName>
    </submittedName>
</protein>
<evidence type="ECO:0000256" key="1">
    <source>
        <dbReference type="ARBA" id="ARBA00009500"/>
    </source>
</evidence>
<organism evidence="4 5">
    <name type="scientific">Panagrolaimus davidi</name>
    <dbReference type="NCBI Taxonomy" id="227884"/>
    <lineage>
        <taxon>Eukaryota</taxon>
        <taxon>Metazoa</taxon>
        <taxon>Ecdysozoa</taxon>
        <taxon>Nematoda</taxon>
        <taxon>Chromadorea</taxon>
        <taxon>Rhabditida</taxon>
        <taxon>Tylenchina</taxon>
        <taxon>Panagrolaimomorpha</taxon>
        <taxon>Panagrolaimoidea</taxon>
        <taxon>Panagrolaimidae</taxon>
        <taxon>Panagrolaimus</taxon>
    </lineage>
</organism>
<dbReference type="Gene3D" id="2.30.39.10">
    <property type="entry name" value="Alpha-1-antitrypsin, domain 1"/>
    <property type="match status" value="1"/>
</dbReference>
<dbReference type="GO" id="GO:0005615">
    <property type="term" value="C:extracellular space"/>
    <property type="evidence" value="ECO:0007669"/>
    <property type="project" value="InterPro"/>
</dbReference>
<name>A0A914Q1W8_9BILA</name>
<feature type="domain" description="Serpin" evidence="3">
    <location>
        <begin position="11"/>
        <end position="335"/>
    </location>
</feature>
<reference evidence="5" key="1">
    <citation type="submission" date="2022-11" db="UniProtKB">
        <authorList>
            <consortium name="WormBaseParasite"/>
        </authorList>
    </citation>
    <scope>IDENTIFICATION</scope>
</reference>
<dbReference type="Pfam" id="PF00079">
    <property type="entry name" value="Serpin"/>
    <property type="match status" value="1"/>
</dbReference>
<dbReference type="InterPro" id="IPR000215">
    <property type="entry name" value="Serpin_fam"/>
</dbReference>
<comment type="similarity">
    <text evidence="1 2">Belongs to the serpin family.</text>
</comment>
<dbReference type="InterPro" id="IPR036186">
    <property type="entry name" value="Serpin_sf"/>
</dbReference>
<evidence type="ECO:0000256" key="2">
    <source>
        <dbReference type="RuleBase" id="RU000411"/>
    </source>
</evidence>
<keyword evidence="4" id="KW-1185">Reference proteome</keyword>
<dbReference type="InterPro" id="IPR023796">
    <property type="entry name" value="Serpin_dom"/>
</dbReference>
<evidence type="ECO:0000259" key="3">
    <source>
        <dbReference type="SMART" id="SM00093"/>
    </source>
</evidence>
<dbReference type="PANTHER" id="PTHR11461">
    <property type="entry name" value="SERINE PROTEASE INHIBITOR, SERPIN"/>
    <property type="match status" value="1"/>
</dbReference>